<evidence type="ECO:0000256" key="2">
    <source>
        <dbReference type="ARBA" id="ARBA00023002"/>
    </source>
</evidence>
<comment type="caution">
    <text evidence="4">The sequence shown here is derived from an EMBL/GenBank/DDBJ whole genome shotgun (WGS) entry which is preliminary data.</text>
</comment>
<name>A0AAW0GRQ9_9APHY</name>
<dbReference type="PRINTS" id="PR00081">
    <property type="entry name" value="GDHRDH"/>
</dbReference>
<protein>
    <submittedName>
        <fullName evidence="4">Uncharacterized protein</fullName>
    </submittedName>
</protein>
<dbReference type="GO" id="GO:0005783">
    <property type="term" value="C:endoplasmic reticulum"/>
    <property type="evidence" value="ECO:0007669"/>
    <property type="project" value="TreeGrafter"/>
</dbReference>
<evidence type="ECO:0000313" key="4">
    <source>
        <dbReference type="EMBL" id="KAK7694592.1"/>
    </source>
</evidence>
<evidence type="ECO:0000313" key="5">
    <source>
        <dbReference type="Proteomes" id="UP001385951"/>
    </source>
</evidence>
<organism evidence="4 5">
    <name type="scientific">Cerrena zonata</name>
    <dbReference type="NCBI Taxonomy" id="2478898"/>
    <lineage>
        <taxon>Eukaryota</taxon>
        <taxon>Fungi</taxon>
        <taxon>Dikarya</taxon>
        <taxon>Basidiomycota</taxon>
        <taxon>Agaricomycotina</taxon>
        <taxon>Agaricomycetes</taxon>
        <taxon>Polyporales</taxon>
        <taxon>Cerrenaceae</taxon>
        <taxon>Cerrena</taxon>
    </lineage>
</organism>
<keyword evidence="2" id="KW-0560">Oxidoreductase</keyword>
<dbReference type="InterPro" id="IPR002347">
    <property type="entry name" value="SDR_fam"/>
</dbReference>
<dbReference type="PANTHER" id="PTHR44169">
    <property type="entry name" value="NADPH-DEPENDENT 1-ACYLDIHYDROXYACETONE PHOSPHATE REDUCTASE"/>
    <property type="match status" value="1"/>
</dbReference>
<evidence type="ECO:0000256" key="1">
    <source>
        <dbReference type="ARBA" id="ARBA00006484"/>
    </source>
</evidence>
<dbReference type="PRINTS" id="PR00080">
    <property type="entry name" value="SDRFAMILY"/>
</dbReference>
<proteinExistence type="inferred from homology"/>
<dbReference type="InterPro" id="IPR036291">
    <property type="entry name" value="NAD(P)-bd_dom_sf"/>
</dbReference>
<dbReference type="GO" id="GO:0016491">
    <property type="term" value="F:oxidoreductase activity"/>
    <property type="evidence" value="ECO:0007669"/>
    <property type="project" value="UniProtKB-KW"/>
</dbReference>
<dbReference type="CDD" id="cd05374">
    <property type="entry name" value="17beta-HSD-like_SDR_c"/>
    <property type="match status" value="1"/>
</dbReference>
<sequence length="274" mass="29945">MASSPKVVLVTGCSEGGIGNALCQAYAAQGCIVYATARRPESMNNLDHPTIHKLKLDVVEDDQVREVVKTIVDREGRIDILVNNAGMAAPGPLLDMSMDYTRQAFEVHTFAILGLCRAVAPHMAKRKSGTIVTIGSITGLFPLPFHGTYSAAKAATHSIMDSLWMECQPLGINATLVTAGFVKTNIIANARPHFHLPENTLYSSYVTKIYESLEVGRGSGSSVTGADVFAEKVAKETMKRNPPRNIYIGGQSVLFRFFMWLPRVLVLMFLWKKA</sequence>
<evidence type="ECO:0000256" key="3">
    <source>
        <dbReference type="RuleBase" id="RU000363"/>
    </source>
</evidence>
<dbReference type="EMBL" id="JASBNA010000002">
    <property type="protein sequence ID" value="KAK7694592.1"/>
    <property type="molecule type" value="Genomic_DNA"/>
</dbReference>
<dbReference type="Gene3D" id="3.40.50.720">
    <property type="entry name" value="NAD(P)-binding Rossmann-like Domain"/>
    <property type="match status" value="1"/>
</dbReference>
<gene>
    <name evidence="4" type="ORF">QCA50_001778</name>
</gene>
<dbReference type="PANTHER" id="PTHR44169:SF6">
    <property type="entry name" value="NADPH-DEPENDENT 1-ACYLDIHYDROXYACETONE PHOSPHATE REDUCTASE"/>
    <property type="match status" value="1"/>
</dbReference>
<dbReference type="PROSITE" id="PS51257">
    <property type="entry name" value="PROKAR_LIPOPROTEIN"/>
    <property type="match status" value="1"/>
</dbReference>
<dbReference type="AlphaFoldDB" id="A0AAW0GRQ9"/>
<dbReference type="Proteomes" id="UP001385951">
    <property type="component" value="Unassembled WGS sequence"/>
</dbReference>
<comment type="similarity">
    <text evidence="1 3">Belongs to the short-chain dehydrogenases/reductases (SDR) family.</text>
</comment>
<dbReference type="SUPFAM" id="SSF51735">
    <property type="entry name" value="NAD(P)-binding Rossmann-fold domains"/>
    <property type="match status" value="1"/>
</dbReference>
<reference evidence="4 5" key="1">
    <citation type="submission" date="2022-09" db="EMBL/GenBank/DDBJ databases">
        <authorList>
            <person name="Palmer J.M."/>
        </authorList>
    </citation>
    <scope>NUCLEOTIDE SEQUENCE [LARGE SCALE GENOMIC DNA]</scope>
    <source>
        <strain evidence="4 5">DSM 7382</strain>
    </source>
</reference>
<keyword evidence="5" id="KW-1185">Reference proteome</keyword>
<accession>A0AAW0GRQ9</accession>
<dbReference type="Pfam" id="PF00106">
    <property type="entry name" value="adh_short"/>
    <property type="match status" value="1"/>
</dbReference>